<reference evidence="1" key="2">
    <citation type="journal article" date="2015" name="Data Brief">
        <title>Shoot transcriptome of the giant reed, Arundo donax.</title>
        <authorList>
            <person name="Barrero R.A."/>
            <person name="Guerrero F.D."/>
            <person name="Moolhuijzen P."/>
            <person name="Goolsby J.A."/>
            <person name="Tidwell J."/>
            <person name="Bellgard S.E."/>
            <person name="Bellgard M.I."/>
        </authorList>
    </citation>
    <scope>NUCLEOTIDE SEQUENCE</scope>
    <source>
        <tissue evidence="1">Shoot tissue taken approximately 20 cm above the soil surface</tissue>
    </source>
</reference>
<organism evidence="1">
    <name type="scientific">Arundo donax</name>
    <name type="common">Giant reed</name>
    <name type="synonym">Donax arundinaceus</name>
    <dbReference type="NCBI Taxonomy" id="35708"/>
    <lineage>
        <taxon>Eukaryota</taxon>
        <taxon>Viridiplantae</taxon>
        <taxon>Streptophyta</taxon>
        <taxon>Embryophyta</taxon>
        <taxon>Tracheophyta</taxon>
        <taxon>Spermatophyta</taxon>
        <taxon>Magnoliopsida</taxon>
        <taxon>Liliopsida</taxon>
        <taxon>Poales</taxon>
        <taxon>Poaceae</taxon>
        <taxon>PACMAD clade</taxon>
        <taxon>Arundinoideae</taxon>
        <taxon>Arundineae</taxon>
        <taxon>Arundo</taxon>
    </lineage>
</organism>
<evidence type="ECO:0000313" key="1">
    <source>
        <dbReference type="EMBL" id="JAD31116.1"/>
    </source>
</evidence>
<sequence length="34" mass="3910">MWPRSCSAVGLIPYWKFRWVRASIFGIPYVAPPG</sequence>
<protein>
    <submittedName>
        <fullName evidence="1">Uncharacterized protein</fullName>
    </submittedName>
</protein>
<dbReference type="EMBL" id="GBRH01266779">
    <property type="protein sequence ID" value="JAD31116.1"/>
    <property type="molecule type" value="Transcribed_RNA"/>
</dbReference>
<name>A0A0A8YX40_ARUDO</name>
<proteinExistence type="predicted"/>
<accession>A0A0A8YX40</accession>
<reference evidence="1" key="1">
    <citation type="submission" date="2014-09" db="EMBL/GenBank/DDBJ databases">
        <authorList>
            <person name="Magalhaes I.L.F."/>
            <person name="Oliveira U."/>
            <person name="Santos F.R."/>
            <person name="Vidigal T.H.D.A."/>
            <person name="Brescovit A.D."/>
            <person name="Santos A.J."/>
        </authorList>
    </citation>
    <scope>NUCLEOTIDE SEQUENCE</scope>
    <source>
        <tissue evidence="1">Shoot tissue taken approximately 20 cm above the soil surface</tissue>
    </source>
</reference>
<dbReference type="AlphaFoldDB" id="A0A0A8YX40"/>